<dbReference type="AlphaFoldDB" id="A0A978VFP0"/>
<accession>A0A978VFP0</accession>
<gene>
    <name evidence="1" type="ORF">FEM48_Zijuj05G0157000</name>
</gene>
<evidence type="ECO:0000313" key="2">
    <source>
        <dbReference type="Proteomes" id="UP000813462"/>
    </source>
</evidence>
<reference evidence="1" key="1">
    <citation type="journal article" date="2021" name="Front. Plant Sci.">
        <title>Chromosome-Scale Genome Assembly for Chinese Sour Jujube and Insights Into Its Genome Evolution and Domestication Signature.</title>
        <authorList>
            <person name="Shen L.-Y."/>
            <person name="Luo H."/>
            <person name="Wang X.-L."/>
            <person name="Wang X.-M."/>
            <person name="Qiu X.-J."/>
            <person name="Liu H."/>
            <person name="Zhou S.-S."/>
            <person name="Jia K.-H."/>
            <person name="Nie S."/>
            <person name="Bao Y.-T."/>
            <person name="Zhang R.-G."/>
            <person name="Yun Q.-Z."/>
            <person name="Chai Y.-H."/>
            <person name="Lu J.-Y."/>
            <person name="Li Y."/>
            <person name="Zhao S.-W."/>
            <person name="Mao J.-F."/>
            <person name="Jia S.-G."/>
            <person name="Mao Y.-M."/>
        </authorList>
    </citation>
    <scope>NUCLEOTIDE SEQUENCE</scope>
    <source>
        <strain evidence="1">AT0</strain>
        <tissue evidence="1">Leaf</tissue>
    </source>
</reference>
<evidence type="ECO:0000313" key="1">
    <source>
        <dbReference type="EMBL" id="KAH7529179.1"/>
    </source>
</evidence>
<sequence length="137" mass="14343">MQGITVDEGDSLQFHLNIPTIIENGAITNEASSLESSQKPTFVNNVPQQFYNAFVLSGVIVDVNLGVSAGPASVNTETSSISDSVNTEDDVAISNGVSSTITAAQNSKWSTASLYVVLNKPAHNGNIDITIDNTQSA</sequence>
<comment type="caution">
    <text evidence="1">The sequence shown here is derived from an EMBL/GenBank/DDBJ whole genome shotgun (WGS) entry which is preliminary data.</text>
</comment>
<organism evidence="1 2">
    <name type="scientific">Ziziphus jujuba var. spinosa</name>
    <dbReference type="NCBI Taxonomy" id="714518"/>
    <lineage>
        <taxon>Eukaryota</taxon>
        <taxon>Viridiplantae</taxon>
        <taxon>Streptophyta</taxon>
        <taxon>Embryophyta</taxon>
        <taxon>Tracheophyta</taxon>
        <taxon>Spermatophyta</taxon>
        <taxon>Magnoliopsida</taxon>
        <taxon>eudicotyledons</taxon>
        <taxon>Gunneridae</taxon>
        <taxon>Pentapetalae</taxon>
        <taxon>rosids</taxon>
        <taxon>fabids</taxon>
        <taxon>Rosales</taxon>
        <taxon>Rhamnaceae</taxon>
        <taxon>Paliureae</taxon>
        <taxon>Ziziphus</taxon>
    </lineage>
</organism>
<proteinExistence type="predicted"/>
<name>A0A978VFP0_ZIZJJ</name>
<dbReference type="EMBL" id="JAEACU010000005">
    <property type="protein sequence ID" value="KAH7529179.1"/>
    <property type="molecule type" value="Genomic_DNA"/>
</dbReference>
<dbReference type="Proteomes" id="UP000813462">
    <property type="component" value="Unassembled WGS sequence"/>
</dbReference>
<protein>
    <submittedName>
        <fullName evidence="1">Uncharacterized protein</fullName>
    </submittedName>
</protein>